<feature type="compositionally biased region" description="Polar residues" evidence="8">
    <location>
        <begin position="34"/>
        <end position="43"/>
    </location>
</feature>
<keyword evidence="5" id="KW-0804">Transcription</keyword>
<dbReference type="PANTHER" id="PTHR46128:SF108">
    <property type="entry name" value="PENTACOTRIPEPTIDE-REPEAT REGION OF PRORP DOMAIN-CONTAINING PROTEIN"/>
    <property type="match status" value="1"/>
</dbReference>
<dbReference type="Pfam" id="PF12854">
    <property type="entry name" value="PPR_1"/>
    <property type="match status" value="2"/>
</dbReference>
<evidence type="ECO:0000256" key="3">
    <source>
        <dbReference type="ARBA" id="ARBA00023015"/>
    </source>
</evidence>
<feature type="repeat" description="PPR" evidence="7">
    <location>
        <begin position="685"/>
        <end position="719"/>
    </location>
</feature>
<evidence type="ECO:0000256" key="7">
    <source>
        <dbReference type="PROSITE-ProRule" id="PRU00708"/>
    </source>
</evidence>
<evidence type="ECO:0000259" key="9">
    <source>
        <dbReference type="PROSITE" id="PS51519"/>
    </source>
</evidence>
<dbReference type="Pfam" id="PF02042">
    <property type="entry name" value="RWP-RK"/>
    <property type="match status" value="1"/>
</dbReference>
<keyword evidence="4" id="KW-0238">DNA-binding</keyword>
<keyword evidence="3" id="KW-0805">Transcription regulation</keyword>
<dbReference type="Gene3D" id="1.25.40.10">
    <property type="entry name" value="Tetratricopeptide repeat domain"/>
    <property type="match status" value="4"/>
</dbReference>
<dbReference type="SUPFAM" id="SSF81901">
    <property type="entry name" value="HCP-like"/>
    <property type="match status" value="1"/>
</dbReference>
<feature type="region of interest" description="Disordered" evidence="8">
    <location>
        <begin position="288"/>
        <end position="315"/>
    </location>
</feature>
<feature type="domain" description="RWP-RK" evidence="9">
    <location>
        <begin position="314"/>
        <end position="394"/>
    </location>
</feature>
<dbReference type="EMBL" id="CAADRP010001001">
    <property type="protein sequence ID" value="VFU34405.1"/>
    <property type="molecule type" value="Genomic_DNA"/>
</dbReference>
<evidence type="ECO:0000256" key="4">
    <source>
        <dbReference type="ARBA" id="ARBA00023125"/>
    </source>
</evidence>
<feature type="repeat" description="PPR" evidence="7">
    <location>
        <begin position="614"/>
        <end position="649"/>
    </location>
</feature>
<dbReference type="Pfam" id="PF13041">
    <property type="entry name" value="PPR_2"/>
    <property type="match status" value="2"/>
</dbReference>
<evidence type="ECO:0000313" key="10">
    <source>
        <dbReference type="EMBL" id="VFU34405.1"/>
    </source>
</evidence>
<keyword evidence="2" id="KW-0677">Repeat</keyword>
<keyword evidence="6" id="KW-0539">Nucleus</keyword>
<name>A0A6N2L0H5_SALVM</name>
<dbReference type="AlphaFoldDB" id="A0A6N2L0H5"/>
<gene>
    <name evidence="10" type="ORF">SVIM_LOCUS164472</name>
</gene>
<feature type="repeat" description="PPR" evidence="7">
    <location>
        <begin position="650"/>
        <end position="684"/>
    </location>
</feature>
<dbReference type="GO" id="GO:0003677">
    <property type="term" value="F:DNA binding"/>
    <property type="evidence" value="ECO:0007669"/>
    <property type="project" value="UniProtKB-KW"/>
</dbReference>
<organism evidence="10">
    <name type="scientific">Salix viminalis</name>
    <name type="common">Common osier</name>
    <name type="synonym">Basket willow</name>
    <dbReference type="NCBI Taxonomy" id="40686"/>
    <lineage>
        <taxon>Eukaryota</taxon>
        <taxon>Viridiplantae</taxon>
        <taxon>Streptophyta</taxon>
        <taxon>Embryophyta</taxon>
        <taxon>Tracheophyta</taxon>
        <taxon>Spermatophyta</taxon>
        <taxon>Magnoliopsida</taxon>
        <taxon>eudicotyledons</taxon>
        <taxon>Gunneridae</taxon>
        <taxon>Pentapetalae</taxon>
        <taxon>rosids</taxon>
        <taxon>fabids</taxon>
        <taxon>Malpighiales</taxon>
        <taxon>Salicaceae</taxon>
        <taxon>Saliceae</taxon>
        <taxon>Salix</taxon>
    </lineage>
</organism>
<feature type="repeat" description="PPR" evidence="7">
    <location>
        <begin position="825"/>
        <end position="860"/>
    </location>
</feature>
<evidence type="ECO:0000256" key="5">
    <source>
        <dbReference type="ARBA" id="ARBA00023163"/>
    </source>
</evidence>
<dbReference type="InterPro" id="IPR011990">
    <property type="entry name" value="TPR-like_helical_dom_sf"/>
</dbReference>
<feature type="repeat" description="PPR" evidence="7">
    <location>
        <begin position="720"/>
        <end position="754"/>
    </location>
</feature>
<dbReference type="PROSITE" id="PS51519">
    <property type="entry name" value="RWP_RK"/>
    <property type="match status" value="1"/>
</dbReference>
<sequence length="949" mass="106985">MADPRSFVPYHDPYENPIDYENLNFMNDANPSLAGLSSGNGPTSAIPESFSGNEPTSAIPESFSGNANANANESILDPNDPYQDPMVWNFYYENLRVQSHEAGPSHQNQGQSSVGQIPNASFPNASFIDASFPDASFFDASFPNAPIPDGQTSNASGRSEEIFLEGRNIAVWPPEPVPFHCSCCQVLREIIHTDGNYTTKLEIHGRMGIICHAILENRDHVKATHPEHYMFDFCKKSLENVKDFLQKYCDERRQAGFIMVQDPHTFFYEALCVGYEWMEDLQYDDFYDPSPSNSGEPQATNQAEGEIETERPTRSNLALQRERAGKLTLNDFREYFHLPIEDAARKLELCPTVVKKICRKHGMTRWPHRKCGTKNRRFISAAAMAMPPAAAGTRTLARLPRSSDPLSMVTAITSCLQTLNPRNPNPKHINSTHLNQFSPHLDSNIVIEVIKEQQPNAHQALFFFNWASNLNPNPNNYSHNHRCYVAIIDLLLSHSLFPIAKKPLEKHGVFSDLLVSKLIRAYGYSGDTKSAIFWFHKVREIQQGKCLFSWNAILGVLVKANQINVAKSFFDQIVNDAAVKPDASTYTTMIKGFCKVGMVENARKVFDEMMCGPNLITCNTLINGYCKKGDMENARIFLCRMMESKDCLPDTVTYSTLIDGYCKKGEFNEAMKWMDGMWIRGCKPNLWTYNAIIYGLCLRGNVDEARRLLTKMRLNGVKENVATHLSILKGLSVAGRSEEAIGYFNEMIRKGMKLDAKEYGVVIIAYCKMRRPDEAISLLKEMQARGISRGVGSFNAVLRILVEIGELDKAVLLLKQVKNMGCLQHLVSYSTVICGLCRCQGRMQEVGDLVDDMLQDGFEMDATLYSCLVSGFCEASNEDMAMRAFNDSIKKNYVINVQSFSFFVNLMCGKGRFIEAEQTFKDMCRRCSLVDVDSYQRVLDDQLHKHSGR</sequence>
<dbReference type="InterPro" id="IPR050872">
    <property type="entry name" value="PPR_P_subfamily"/>
</dbReference>
<dbReference type="InterPro" id="IPR003035">
    <property type="entry name" value="RWP-RK_dom"/>
</dbReference>
<evidence type="ECO:0000256" key="1">
    <source>
        <dbReference type="ARBA" id="ARBA00007626"/>
    </source>
</evidence>
<proteinExistence type="inferred from homology"/>
<reference evidence="10" key="1">
    <citation type="submission" date="2019-03" db="EMBL/GenBank/DDBJ databases">
        <authorList>
            <person name="Mank J."/>
            <person name="Almeida P."/>
        </authorList>
    </citation>
    <scope>NUCLEOTIDE SEQUENCE</scope>
    <source>
        <strain evidence="10">78183</strain>
    </source>
</reference>
<feature type="compositionally biased region" description="Polar residues" evidence="8">
    <location>
        <begin position="290"/>
        <end position="303"/>
    </location>
</feature>
<evidence type="ECO:0000256" key="6">
    <source>
        <dbReference type="ARBA" id="ARBA00023242"/>
    </source>
</evidence>
<dbReference type="Pfam" id="PF01535">
    <property type="entry name" value="PPR"/>
    <property type="match status" value="2"/>
</dbReference>
<dbReference type="NCBIfam" id="TIGR00756">
    <property type="entry name" value="PPR"/>
    <property type="match status" value="7"/>
</dbReference>
<protein>
    <recommendedName>
        <fullName evidence="9">RWP-RK domain-containing protein</fullName>
    </recommendedName>
</protein>
<evidence type="ECO:0000256" key="2">
    <source>
        <dbReference type="ARBA" id="ARBA00022737"/>
    </source>
</evidence>
<accession>A0A6N2L0H5</accession>
<comment type="similarity">
    <text evidence="1">Belongs to the PPR family. P subfamily.</text>
</comment>
<dbReference type="InterPro" id="IPR002885">
    <property type="entry name" value="PPR_rpt"/>
</dbReference>
<dbReference type="InterPro" id="IPR033443">
    <property type="entry name" value="PROP1-like_PPR_dom"/>
</dbReference>
<dbReference type="PROSITE" id="PS51375">
    <property type="entry name" value="PPR"/>
    <property type="match status" value="7"/>
</dbReference>
<dbReference type="Pfam" id="PF17177">
    <property type="entry name" value="PPR_long"/>
    <property type="match status" value="1"/>
</dbReference>
<feature type="repeat" description="PPR" evidence="7">
    <location>
        <begin position="755"/>
        <end position="789"/>
    </location>
</feature>
<feature type="region of interest" description="Disordered" evidence="8">
    <location>
        <begin position="34"/>
        <end position="57"/>
    </location>
</feature>
<evidence type="ECO:0000256" key="8">
    <source>
        <dbReference type="SAM" id="MobiDB-lite"/>
    </source>
</evidence>
<dbReference type="PANTHER" id="PTHR46128">
    <property type="entry name" value="MITOCHONDRIAL GROUP I INTRON SPLICING FACTOR CCM1"/>
    <property type="match status" value="1"/>
</dbReference>
<feature type="repeat" description="PPR" evidence="7">
    <location>
        <begin position="582"/>
        <end position="612"/>
    </location>
</feature>